<evidence type="ECO:0000259" key="1">
    <source>
        <dbReference type="Pfam" id="PF25056"/>
    </source>
</evidence>
<dbReference type="Proteomes" id="UP001501682">
    <property type="component" value="Unassembled WGS sequence"/>
</dbReference>
<organism evidence="2 3">
    <name type="scientific">Winogradskyella damuponensis</name>
    <dbReference type="NCBI Taxonomy" id="943939"/>
    <lineage>
        <taxon>Bacteria</taxon>
        <taxon>Pseudomonadati</taxon>
        <taxon>Bacteroidota</taxon>
        <taxon>Flavobacteriia</taxon>
        <taxon>Flavobacteriales</taxon>
        <taxon>Flavobacteriaceae</taxon>
        <taxon>Winogradskyella</taxon>
    </lineage>
</organism>
<dbReference type="InterPro" id="IPR056695">
    <property type="entry name" value="DUF7793"/>
</dbReference>
<reference evidence="3" key="1">
    <citation type="journal article" date="2019" name="Int. J. Syst. Evol. Microbiol.">
        <title>The Global Catalogue of Microorganisms (GCM) 10K type strain sequencing project: providing services to taxonomists for standard genome sequencing and annotation.</title>
        <authorList>
            <consortium name="The Broad Institute Genomics Platform"/>
            <consortium name="The Broad Institute Genome Sequencing Center for Infectious Disease"/>
            <person name="Wu L."/>
            <person name="Ma J."/>
        </authorList>
    </citation>
    <scope>NUCLEOTIDE SEQUENCE [LARGE SCALE GENOMIC DNA]</scope>
    <source>
        <strain evidence="3">JCM 17633</strain>
    </source>
</reference>
<keyword evidence="3" id="KW-1185">Reference proteome</keyword>
<dbReference type="EMBL" id="BAABCB010000006">
    <property type="protein sequence ID" value="GAA4241455.1"/>
    <property type="molecule type" value="Genomic_DNA"/>
</dbReference>
<dbReference type="RefSeq" id="WP_215925082.1">
    <property type="nucleotide sequence ID" value="NZ_BAABCB010000006.1"/>
</dbReference>
<comment type="caution">
    <text evidence="2">The sequence shown here is derived from an EMBL/GenBank/DDBJ whole genome shotgun (WGS) entry which is preliminary data.</text>
</comment>
<feature type="domain" description="DUF7793" evidence="1">
    <location>
        <begin position="12"/>
        <end position="126"/>
    </location>
</feature>
<accession>A0ABP8CPT2</accession>
<name>A0ABP8CPT2_9FLAO</name>
<protein>
    <recommendedName>
        <fullName evidence="1">DUF7793 domain-containing protein</fullName>
    </recommendedName>
</protein>
<evidence type="ECO:0000313" key="3">
    <source>
        <dbReference type="Proteomes" id="UP001501682"/>
    </source>
</evidence>
<proteinExistence type="predicted"/>
<gene>
    <name evidence="2" type="ORF">GCM10022292_07950</name>
</gene>
<sequence length="149" mass="17095">MCKIIGFNNAVFWTDETGILYCEFSNNDPNFKLELNNVKLYIKAITKLCDGKPMPFLIDLKDTCGTFSVSAAKLMAHNPELIKLRISESYVINTFGMKLLLSFYKRLYDRVTPFAIFTDLESAKAYCLERKDKFYKGTAHNLSINRHGV</sequence>
<evidence type="ECO:0000313" key="2">
    <source>
        <dbReference type="EMBL" id="GAA4241455.1"/>
    </source>
</evidence>
<dbReference type="Pfam" id="PF25056">
    <property type="entry name" value="DUF7793"/>
    <property type="match status" value="1"/>
</dbReference>